<dbReference type="Proteomes" id="UP001515943">
    <property type="component" value="Unassembled WGS sequence"/>
</dbReference>
<name>A0ABX1FXY7_9PSEU</name>
<proteinExistence type="predicted"/>
<reference evidence="2 3" key="1">
    <citation type="submission" date="2019-08" db="EMBL/GenBank/DDBJ databases">
        <title>Lentzea from Indian Himalayas.</title>
        <authorList>
            <person name="Mandal S."/>
            <person name="Mallick Gupta A."/>
            <person name="Maiti P.K."/>
            <person name="Sarkar J."/>
            <person name="Mandal S."/>
        </authorList>
    </citation>
    <scope>NUCLEOTIDE SEQUENCE [LARGE SCALE GENOMIC DNA]</scope>
    <source>
        <strain evidence="2 3">PSKA42</strain>
    </source>
</reference>
<dbReference type="InterPro" id="IPR036291">
    <property type="entry name" value="NAD(P)-bd_dom_sf"/>
</dbReference>
<dbReference type="InterPro" id="IPR001509">
    <property type="entry name" value="Epimerase_deHydtase"/>
</dbReference>
<evidence type="ECO:0000313" key="2">
    <source>
        <dbReference type="EMBL" id="NKE63709.1"/>
    </source>
</evidence>
<dbReference type="PANTHER" id="PTHR48079:SF6">
    <property type="entry name" value="NAD(P)-BINDING DOMAIN-CONTAINING PROTEIN-RELATED"/>
    <property type="match status" value="1"/>
</dbReference>
<evidence type="ECO:0000313" key="3">
    <source>
        <dbReference type="Proteomes" id="UP001515943"/>
    </source>
</evidence>
<dbReference type="PANTHER" id="PTHR48079">
    <property type="entry name" value="PROTEIN YEEZ"/>
    <property type="match status" value="1"/>
</dbReference>
<dbReference type="Pfam" id="PF01370">
    <property type="entry name" value="Epimerase"/>
    <property type="match status" value="1"/>
</dbReference>
<dbReference type="Gene3D" id="3.40.50.720">
    <property type="entry name" value="NAD(P)-binding Rossmann-like Domain"/>
    <property type="match status" value="1"/>
</dbReference>
<accession>A0ABX1FXY7</accession>
<gene>
    <name evidence="2" type="ORF">FXN61_46155</name>
</gene>
<organism evidence="2 3">
    <name type="scientific">Lentzea indica</name>
    <dbReference type="NCBI Taxonomy" id="2604800"/>
    <lineage>
        <taxon>Bacteria</taxon>
        <taxon>Bacillati</taxon>
        <taxon>Actinomycetota</taxon>
        <taxon>Actinomycetes</taxon>
        <taxon>Pseudonocardiales</taxon>
        <taxon>Pseudonocardiaceae</taxon>
        <taxon>Lentzea</taxon>
    </lineage>
</organism>
<feature type="domain" description="NAD-dependent epimerase/dehydratase" evidence="1">
    <location>
        <begin position="3"/>
        <end position="217"/>
    </location>
</feature>
<dbReference type="InterPro" id="IPR051783">
    <property type="entry name" value="NAD(P)-dependent_oxidoreduct"/>
</dbReference>
<dbReference type="EMBL" id="VSRL01000405">
    <property type="protein sequence ID" value="NKE63709.1"/>
    <property type="molecule type" value="Genomic_DNA"/>
</dbReference>
<dbReference type="SUPFAM" id="SSF51735">
    <property type="entry name" value="NAD(P)-binding Rossmann-fold domains"/>
    <property type="match status" value="1"/>
</dbReference>
<evidence type="ECO:0000259" key="1">
    <source>
        <dbReference type="Pfam" id="PF01370"/>
    </source>
</evidence>
<protein>
    <submittedName>
        <fullName evidence="2">NAD-dependent epimerase/dehydratase family protein</fullName>
    </submittedName>
</protein>
<comment type="caution">
    <text evidence="2">The sequence shown here is derived from an EMBL/GenBank/DDBJ whole genome shotgun (WGS) entry which is preliminary data.</text>
</comment>
<keyword evidence="3" id="KW-1185">Reference proteome</keyword>
<sequence>MLVCMTGGTGFLGAHTVAAAVRAGHRVRLLVRDESAVEPALAPFGVDVDVVVGDVTDPFAVTRAVRGADAVVHMAALYSFDSRDRANMQRVNEGGTAVVLETARRHAGSIVHVSSIFALDVEHDRVLRADSPVARAKEPYLASKAAAEVIAREHQEAGAPVVITYPSALIGPHDSRLGDQNARLRNVLRGLMPIWPTGGFPVGDVRDTATLHARLLDPVPGNRYFGPGRYLSTRDFVRTLRAITGRRLPAVFLPATSMLPVGLLVGLVQRVWPWHIPAEYGAIYTCSRRVRVDENADTNGVKARPVEETVRDTVSWMRDAGWLTARQSVAVA</sequence>